<dbReference type="AlphaFoldDB" id="A0A9J6RE07"/>
<evidence type="ECO:0000256" key="1">
    <source>
        <dbReference type="SAM" id="MobiDB-lite"/>
    </source>
</evidence>
<accession>A0A9J6RE07</accession>
<keyword evidence="4" id="KW-1185">Reference proteome</keyword>
<comment type="caution">
    <text evidence="3">The sequence shown here is derived from an EMBL/GenBank/DDBJ whole genome shotgun (WGS) entry which is preliminary data.</text>
</comment>
<sequence>MKASRMITAAIAAIILTVLIFFIISLFFDNEEENGTVDPPPDEEIEEPDEDENGDDNDDQVDISPLTNERAQTVMTNSEQAFQTLIDDTDENNYLTSFDSEDEVRIHLEDVMSAELTTWMLDTYIEEREEGAFLVPTETPIWLDHDEDFTLRAMSLDHYLIIQERSNELIGNVEMTYHAEWREEDDKWVLTDIESEQLEQDLSAEEVGEEIIRAIDEREMTVLATHAHEERGVLFSPYVYVDEDEDLIFDQDQIANFSDDDEEYYWGDYDGSAHDIELTPEEYFDEFLDVEMLIDPDQVYINEYNQHGNVLNNHDEVFPDATVVEFHYEGSEGEGSVDWFSVHLVFEENENGVWRLIAIVSDQWTI</sequence>
<evidence type="ECO:0000313" key="3">
    <source>
        <dbReference type="EMBL" id="MCZ0703791.1"/>
    </source>
</evidence>
<keyword evidence="2" id="KW-0472">Membrane</keyword>
<gene>
    <name evidence="3" type="ORF">OWO01_11215</name>
</gene>
<dbReference type="Proteomes" id="UP001084197">
    <property type="component" value="Unassembled WGS sequence"/>
</dbReference>
<protein>
    <submittedName>
        <fullName evidence="3">Uncharacterized protein</fullName>
    </submittedName>
</protein>
<dbReference type="RefSeq" id="WP_268780556.1">
    <property type="nucleotide sequence ID" value="NZ_JAPRAT010000022.1"/>
</dbReference>
<feature type="compositionally biased region" description="Acidic residues" evidence="1">
    <location>
        <begin position="33"/>
        <end position="61"/>
    </location>
</feature>
<feature type="region of interest" description="Disordered" evidence="1">
    <location>
        <begin position="33"/>
        <end position="63"/>
    </location>
</feature>
<evidence type="ECO:0000313" key="4">
    <source>
        <dbReference type="Proteomes" id="UP001084197"/>
    </source>
</evidence>
<organism evidence="3 4">
    <name type="scientific">Natronobacillus azotifigens</name>
    <dbReference type="NCBI Taxonomy" id="472978"/>
    <lineage>
        <taxon>Bacteria</taxon>
        <taxon>Bacillati</taxon>
        <taxon>Bacillota</taxon>
        <taxon>Bacilli</taxon>
        <taxon>Bacillales</taxon>
        <taxon>Bacillaceae</taxon>
        <taxon>Natronobacillus</taxon>
    </lineage>
</organism>
<feature type="transmembrane region" description="Helical" evidence="2">
    <location>
        <begin position="7"/>
        <end position="28"/>
    </location>
</feature>
<dbReference type="EMBL" id="JAPRAT010000022">
    <property type="protein sequence ID" value="MCZ0703791.1"/>
    <property type="molecule type" value="Genomic_DNA"/>
</dbReference>
<keyword evidence="2" id="KW-1133">Transmembrane helix</keyword>
<reference evidence="3" key="1">
    <citation type="submission" date="2022-11" db="EMBL/GenBank/DDBJ databases">
        <title>WGS of Natronobacillus azotifigens 24KS-1, an anaerobic diazotrophic haloalkaliphile from soda-rich habitats.</title>
        <authorList>
            <person name="Sorokin D.Y."/>
            <person name="Merkel A.Y."/>
        </authorList>
    </citation>
    <scope>NUCLEOTIDE SEQUENCE</scope>
    <source>
        <strain evidence="3">24KS-1</strain>
    </source>
</reference>
<evidence type="ECO:0000256" key="2">
    <source>
        <dbReference type="SAM" id="Phobius"/>
    </source>
</evidence>
<proteinExistence type="predicted"/>
<name>A0A9J6RE07_9BACI</name>
<keyword evidence="2" id="KW-0812">Transmembrane</keyword>